<evidence type="ECO:0000256" key="5">
    <source>
        <dbReference type="ARBA" id="ARBA00023136"/>
    </source>
</evidence>
<keyword evidence="5 7" id="KW-0472">Membrane</keyword>
<evidence type="ECO:0000256" key="1">
    <source>
        <dbReference type="ARBA" id="ARBA00004141"/>
    </source>
</evidence>
<accession>A0A6G0Q0M5</accession>
<evidence type="ECO:0000256" key="7">
    <source>
        <dbReference type="SAM" id="Phobius"/>
    </source>
</evidence>
<dbReference type="PANTHER" id="PTHR31247:SF5">
    <property type="entry name" value="DUF4203 DOMAIN-CONTAINING PROTEIN"/>
    <property type="match status" value="1"/>
</dbReference>
<dbReference type="Proteomes" id="UP000486351">
    <property type="component" value="Unassembled WGS sequence"/>
</dbReference>
<keyword evidence="4 7" id="KW-1133">Transmembrane helix</keyword>
<evidence type="ECO:0000256" key="4">
    <source>
        <dbReference type="ARBA" id="ARBA00022989"/>
    </source>
</evidence>
<name>A0A6G0Q0M5_9STRA</name>
<dbReference type="InterPro" id="IPR025256">
    <property type="entry name" value="TM7S3/TM198-like_dom"/>
</dbReference>
<reference evidence="9 10" key="1">
    <citation type="submission" date="2018-09" db="EMBL/GenBank/DDBJ databases">
        <title>Genomic investigation of the strawberry pathogen Phytophthora fragariae indicates pathogenicity is determined by transcriptional variation in three key races.</title>
        <authorList>
            <person name="Adams T.M."/>
            <person name="Armitage A.D."/>
            <person name="Sobczyk M.K."/>
            <person name="Bates H.J."/>
            <person name="Dunwell J.M."/>
            <person name="Nellist C.F."/>
            <person name="Harrison R.J."/>
        </authorList>
    </citation>
    <scope>NUCLEOTIDE SEQUENCE [LARGE SCALE GENOMIC DNA]</scope>
    <source>
        <strain evidence="9 10">NOV-77</strain>
    </source>
</reference>
<dbReference type="InterPro" id="IPR040236">
    <property type="entry name" value="TMEM198"/>
</dbReference>
<proteinExistence type="inferred from homology"/>
<dbReference type="EMBL" id="QXFY01008340">
    <property type="protein sequence ID" value="KAE9264366.1"/>
    <property type="molecule type" value="Genomic_DNA"/>
</dbReference>
<protein>
    <recommendedName>
        <fullName evidence="6">Transmembrane protein 198</fullName>
    </recommendedName>
</protein>
<comment type="similarity">
    <text evidence="2">Belongs to the TMEM198 family.</text>
</comment>
<feature type="non-terminal residue" evidence="9">
    <location>
        <position position="1"/>
    </location>
</feature>
<evidence type="ECO:0000256" key="2">
    <source>
        <dbReference type="ARBA" id="ARBA00006244"/>
    </source>
</evidence>
<keyword evidence="3 7" id="KW-0812">Transmembrane</keyword>
<comment type="subcellular location">
    <subcellularLocation>
        <location evidence="1">Membrane</location>
        <topology evidence="1">Multi-pass membrane protein</topology>
    </subcellularLocation>
</comment>
<evidence type="ECO:0000313" key="9">
    <source>
        <dbReference type="EMBL" id="KAE9264366.1"/>
    </source>
</evidence>
<evidence type="ECO:0000313" key="10">
    <source>
        <dbReference type="Proteomes" id="UP000486351"/>
    </source>
</evidence>
<dbReference type="PANTHER" id="PTHR31247">
    <property type="entry name" value="TRANSMEMBRANE PROTEIN 198 FAMILY MEMBER"/>
    <property type="match status" value="1"/>
</dbReference>
<sequence length="165" mass="18167">RHRRGHLEHDPGRAQHRCRDRHRVRRGHVHVRLQVATPHHVRARLPCGRLHRLVHRAVRQCTAVWISFLAGGLIVGSLVDSIYNAGIFLIGAAVGVFLATIRQRVLRLPHLPERPEHGTPQAIAMGLVCGLVAFMIERPAIIAATALVDSVVLINGAPATCPARI</sequence>
<evidence type="ECO:0000256" key="3">
    <source>
        <dbReference type="ARBA" id="ARBA00022692"/>
    </source>
</evidence>
<evidence type="ECO:0000259" key="8">
    <source>
        <dbReference type="Pfam" id="PF13886"/>
    </source>
</evidence>
<dbReference type="GO" id="GO:0005886">
    <property type="term" value="C:plasma membrane"/>
    <property type="evidence" value="ECO:0007669"/>
    <property type="project" value="TreeGrafter"/>
</dbReference>
<gene>
    <name evidence="9" type="ORF">PF008_g32139</name>
</gene>
<feature type="transmembrane region" description="Helical" evidence="7">
    <location>
        <begin position="82"/>
        <end position="101"/>
    </location>
</feature>
<dbReference type="Pfam" id="PF13886">
    <property type="entry name" value="TM7S3_TM198"/>
    <property type="match status" value="1"/>
</dbReference>
<evidence type="ECO:0000256" key="6">
    <source>
        <dbReference type="ARBA" id="ARBA00049737"/>
    </source>
</evidence>
<organism evidence="9 10">
    <name type="scientific">Phytophthora fragariae</name>
    <dbReference type="NCBI Taxonomy" id="53985"/>
    <lineage>
        <taxon>Eukaryota</taxon>
        <taxon>Sar</taxon>
        <taxon>Stramenopiles</taxon>
        <taxon>Oomycota</taxon>
        <taxon>Peronosporomycetes</taxon>
        <taxon>Peronosporales</taxon>
        <taxon>Peronosporaceae</taxon>
        <taxon>Phytophthora</taxon>
    </lineage>
</organism>
<dbReference type="AlphaFoldDB" id="A0A6G0Q0M5"/>
<comment type="caution">
    <text evidence="9">The sequence shown here is derived from an EMBL/GenBank/DDBJ whole genome shotgun (WGS) entry which is preliminary data.</text>
</comment>
<feature type="transmembrane region" description="Helical" evidence="7">
    <location>
        <begin position="57"/>
        <end position="76"/>
    </location>
</feature>
<feature type="domain" description="TM7S3/TM198-like" evidence="8">
    <location>
        <begin position="62"/>
        <end position="156"/>
    </location>
</feature>